<dbReference type="GO" id="GO:0016787">
    <property type="term" value="F:hydrolase activity"/>
    <property type="evidence" value="ECO:0007669"/>
    <property type="project" value="UniProtKB-KW"/>
</dbReference>
<evidence type="ECO:0000256" key="2">
    <source>
        <dbReference type="ARBA" id="ARBA00022801"/>
    </source>
</evidence>
<evidence type="ECO:0000313" key="5">
    <source>
        <dbReference type="Proteomes" id="UP000195137"/>
    </source>
</evidence>
<comment type="caution">
    <text evidence="4">The sequence shown here is derived from an EMBL/GenBank/DDBJ whole genome shotgun (WGS) entry which is preliminary data.</text>
</comment>
<dbReference type="PANTHER" id="PTHR43693">
    <property type="entry name" value="PROTEIN PHOSPHATASE CHEZ"/>
    <property type="match status" value="1"/>
</dbReference>
<name>A0A1Y3G9U9_9EURY</name>
<keyword evidence="2" id="KW-0378">Hydrolase</keyword>
<keyword evidence="5" id="KW-1185">Reference proteome</keyword>
<proteinExistence type="predicted"/>
<dbReference type="EMBL" id="MRZU01000004">
    <property type="protein sequence ID" value="OUJ18211.1"/>
    <property type="molecule type" value="Genomic_DNA"/>
</dbReference>
<dbReference type="SUPFAM" id="SSF103039">
    <property type="entry name" value="CheC-like"/>
    <property type="match status" value="1"/>
</dbReference>
<reference evidence="4 5" key="1">
    <citation type="submission" date="2016-12" db="EMBL/GenBank/DDBJ databases">
        <title>Discovery of methanogenic haloarchaea.</title>
        <authorList>
            <person name="Sorokin D.Y."/>
            <person name="Makarova K.S."/>
            <person name="Abbas B."/>
            <person name="Ferrer M."/>
            <person name="Golyshin P.N."/>
        </authorList>
    </citation>
    <scope>NUCLEOTIDE SEQUENCE [LARGE SCALE GENOMIC DNA]</scope>
    <source>
        <strain evidence="4">AMET1</strain>
    </source>
</reference>
<keyword evidence="1" id="KW-0145">Chemotaxis</keyword>
<dbReference type="CDD" id="cd17911">
    <property type="entry name" value="CheC_ClassIII"/>
    <property type="match status" value="1"/>
</dbReference>
<evidence type="ECO:0000313" key="4">
    <source>
        <dbReference type="EMBL" id="OUJ18211.1"/>
    </source>
</evidence>
<protein>
    <submittedName>
        <fullName evidence="4">Chemotaxis protein CheC inhibitor of MCP methylation</fullName>
    </submittedName>
</protein>
<dbReference type="Proteomes" id="UP000195137">
    <property type="component" value="Unassembled WGS sequence"/>
</dbReference>
<dbReference type="PANTHER" id="PTHR43693:SF1">
    <property type="entry name" value="PROTEIN PHOSPHATASE CHEZ"/>
    <property type="match status" value="1"/>
</dbReference>
<dbReference type="GO" id="GO:0006935">
    <property type="term" value="P:chemotaxis"/>
    <property type="evidence" value="ECO:0007669"/>
    <property type="project" value="UniProtKB-KW"/>
</dbReference>
<dbReference type="Gene3D" id="3.40.1550.10">
    <property type="entry name" value="CheC-like"/>
    <property type="match status" value="1"/>
</dbReference>
<dbReference type="InterPro" id="IPR050992">
    <property type="entry name" value="CheZ_family_phosphatases"/>
</dbReference>
<feature type="domain" description="CheC-like protein" evidence="3">
    <location>
        <begin position="105"/>
        <end position="141"/>
    </location>
</feature>
<dbReference type="InterPro" id="IPR028976">
    <property type="entry name" value="CheC-like_sf"/>
</dbReference>
<dbReference type="AlphaFoldDB" id="A0A1Y3G9U9"/>
<evidence type="ECO:0000259" key="3">
    <source>
        <dbReference type="Pfam" id="PF04509"/>
    </source>
</evidence>
<dbReference type="InterPro" id="IPR007597">
    <property type="entry name" value="CheC"/>
</dbReference>
<accession>A0A1Y3G9U9</accession>
<sequence>MIDIRKLSMFNEMANEGANTVANQLTQMTQIETEMQITKINFLDIENIRAHMGYEDRIAVRINIESMPNGCILIFFDEKSAKTLSQVMLAGMVDDNKEDGEFNDMEQSAIQEIGNIMTSGFIDGWANVLETTIEIGTPTFYHTSGSNIVDEEIQFEDDDIALLFDSRIHTPKSETDSISGEIYVFPNLKDLVKMMNEIELKT</sequence>
<dbReference type="Pfam" id="PF04509">
    <property type="entry name" value="CheC"/>
    <property type="match status" value="1"/>
</dbReference>
<organism evidence="4 5">
    <name type="scientific">Methanonatronarchaeum thermophilum</name>
    <dbReference type="NCBI Taxonomy" id="1927129"/>
    <lineage>
        <taxon>Archaea</taxon>
        <taxon>Methanobacteriati</taxon>
        <taxon>Methanobacteriota</taxon>
        <taxon>Methanonatronarchaeia</taxon>
        <taxon>Methanonatronarchaeales</taxon>
        <taxon>Methanonatronarchaeaceae</taxon>
        <taxon>Methanonatronarchaeum</taxon>
    </lineage>
</organism>
<evidence type="ECO:0000256" key="1">
    <source>
        <dbReference type="ARBA" id="ARBA00022500"/>
    </source>
</evidence>
<gene>
    <name evidence="4" type="ORF">AMET1_1116</name>
</gene>